<evidence type="ECO:0000256" key="1">
    <source>
        <dbReference type="SAM" id="Phobius"/>
    </source>
</evidence>
<protein>
    <submittedName>
        <fullName evidence="3">Acyltransferase</fullName>
    </submittedName>
</protein>
<evidence type="ECO:0000313" key="4">
    <source>
        <dbReference type="Proteomes" id="UP001198612"/>
    </source>
</evidence>
<dbReference type="RefSeq" id="WP_227588927.1">
    <property type="nucleotide sequence ID" value="NZ_JAJEQQ010000020.1"/>
</dbReference>
<accession>A0AAW4W4X2</accession>
<evidence type="ECO:0000259" key="2">
    <source>
        <dbReference type="Pfam" id="PF01757"/>
    </source>
</evidence>
<keyword evidence="1" id="KW-1133">Transmembrane helix</keyword>
<dbReference type="AlphaFoldDB" id="A0AAW4W4X2"/>
<keyword evidence="3" id="KW-0012">Acyltransferase</keyword>
<dbReference type="Proteomes" id="UP001198612">
    <property type="component" value="Unassembled WGS sequence"/>
</dbReference>
<keyword evidence="1" id="KW-0472">Membrane</keyword>
<dbReference type="Pfam" id="PF01757">
    <property type="entry name" value="Acyl_transf_3"/>
    <property type="match status" value="1"/>
</dbReference>
<gene>
    <name evidence="3" type="ORF">LKD40_12185</name>
</gene>
<proteinExistence type="predicted"/>
<organism evidence="3 4">
    <name type="scientific">Blautia fusiformis</name>
    <dbReference type="NCBI Taxonomy" id="2881264"/>
    <lineage>
        <taxon>Bacteria</taxon>
        <taxon>Bacillati</taxon>
        <taxon>Bacillota</taxon>
        <taxon>Clostridia</taxon>
        <taxon>Lachnospirales</taxon>
        <taxon>Lachnospiraceae</taxon>
        <taxon>Blautia</taxon>
    </lineage>
</organism>
<keyword evidence="4" id="KW-1185">Reference proteome</keyword>
<feature type="domain" description="Acyltransferase 3" evidence="2">
    <location>
        <begin position="24"/>
        <end position="165"/>
    </location>
</feature>
<name>A0AAW4W4X2_9FIRM</name>
<feature type="transmembrane region" description="Helical" evidence="1">
    <location>
        <begin position="141"/>
        <end position="161"/>
    </location>
</feature>
<keyword evidence="1" id="KW-0812">Transmembrane</keyword>
<comment type="caution">
    <text evidence="3">The sequence shown here is derived from an EMBL/GenBank/DDBJ whole genome shotgun (WGS) entry which is preliminary data.</text>
</comment>
<keyword evidence="3" id="KW-0808">Transferase</keyword>
<evidence type="ECO:0000313" key="3">
    <source>
        <dbReference type="EMBL" id="MCC2228557.1"/>
    </source>
</evidence>
<feature type="transmembrane region" description="Helical" evidence="1">
    <location>
        <begin position="100"/>
        <end position="121"/>
    </location>
</feature>
<dbReference type="EMBL" id="JAJEQQ010000020">
    <property type="protein sequence ID" value="MCC2228557.1"/>
    <property type="molecule type" value="Genomic_DNA"/>
</dbReference>
<dbReference type="GO" id="GO:0016747">
    <property type="term" value="F:acyltransferase activity, transferring groups other than amino-acyl groups"/>
    <property type="evidence" value="ECO:0007669"/>
    <property type="project" value="InterPro"/>
</dbReference>
<sequence>MNISVMNSKDNWNIFSKNRNAIYGVAIISIMIFHFFEDIANSNLSGGGLGFLGKLYNTFIGSVGVEFFVFLSGVGLYFSMSKDSNILHFFQKRIKRILPVYLMVAIPYWIVIDLIIMQKGVKMFAFDFGFVTFFTQGTRTFWYVLFIVFAYLIYPFVYKILHVKWSDANSARTVRLF</sequence>
<dbReference type="InterPro" id="IPR002656">
    <property type="entry name" value="Acyl_transf_3_dom"/>
</dbReference>
<reference evidence="3 4" key="1">
    <citation type="submission" date="2021-10" db="EMBL/GenBank/DDBJ databases">
        <title>Anaerobic single-cell dispensing facilitates the cultivation of human gut bacteria.</title>
        <authorList>
            <person name="Afrizal A."/>
        </authorList>
    </citation>
    <scope>NUCLEOTIDE SEQUENCE [LARGE SCALE GENOMIC DNA]</scope>
    <source>
        <strain evidence="3 4">CLA-AA-H217</strain>
    </source>
</reference>
<feature type="transmembrane region" description="Helical" evidence="1">
    <location>
        <begin position="56"/>
        <end position="79"/>
    </location>
</feature>
<feature type="transmembrane region" description="Helical" evidence="1">
    <location>
        <begin position="20"/>
        <end position="36"/>
    </location>
</feature>